<dbReference type="Pfam" id="PF16113">
    <property type="entry name" value="ECH_2"/>
    <property type="match status" value="1"/>
</dbReference>
<protein>
    <recommendedName>
        <fullName evidence="2">3-hydroxyisobutyryl-CoA hydrolase</fullName>
        <ecNumber evidence="2">3.1.2.4</ecNumber>
    </recommendedName>
</protein>
<dbReference type="Gene3D" id="3.90.226.10">
    <property type="entry name" value="2-enoyl-CoA Hydratase, Chain A, domain 1"/>
    <property type="match status" value="1"/>
</dbReference>
<keyword evidence="7" id="KW-1185">Reference proteome</keyword>
<sequence length="400" mass="42274">MLPRLLITMAAASALTLPPDCGIATWRAGPSLVRVELDRGGKLNALTRSMWEALDAVLEDTNDALLITSGDAKAFSAGADVNAVASEPVDERRDFLRLEYETLEKLQERDAPTVAVADGLAFGAGAGVFMACDERIVTERSRLAMPECRIGIVPDAGALRFLTKHCEPAVARYLALTGVPLNAHDLYRTGLATRYVPDKEDLGLDQLYAELSSAPAGELATPLDRRGVDAPRRLESGLFNEATLQAVRDAFEKGTSVDAVRADLETAREAAKKLQGSCGWATREAADGVLDVLDAAADGLQRGCPTALEITLDAVDRLAARRGDADPAAARYGRRVELAANARLGGAPDFAEGVACVVGARRGERPKWSNDASLVGAIARAVDGLREETSLGDVVAGARG</sequence>
<evidence type="ECO:0000256" key="3">
    <source>
        <dbReference type="ARBA" id="ARBA00022801"/>
    </source>
</evidence>
<evidence type="ECO:0000313" key="6">
    <source>
        <dbReference type="EMBL" id="CAH0366356.1"/>
    </source>
</evidence>
<dbReference type="PANTHER" id="PTHR43176:SF3">
    <property type="entry name" value="3-HYDROXYISOBUTYRYL-COA HYDROLASE, MITOCHONDRIAL"/>
    <property type="match status" value="1"/>
</dbReference>
<evidence type="ECO:0000256" key="1">
    <source>
        <dbReference type="ARBA" id="ARBA00001709"/>
    </source>
</evidence>
<evidence type="ECO:0000313" key="7">
    <source>
        <dbReference type="Proteomes" id="UP000789595"/>
    </source>
</evidence>
<organism evidence="6 7">
    <name type="scientific">Pelagomonas calceolata</name>
    <dbReference type="NCBI Taxonomy" id="35677"/>
    <lineage>
        <taxon>Eukaryota</taxon>
        <taxon>Sar</taxon>
        <taxon>Stramenopiles</taxon>
        <taxon>Ochrophyta</taxon>
        <taxon>Pelagophyceae</taxon>
        <taxon>Pelagomonadales</taxon>
        <taxon>Pelagomonadaceae</taxon>
        <taxon>Pelagomonas</taxon>
    </lineage>
</organism>
<evidence type="ECO:0000256" key="4">
    <source>
        <dbReference type="SAM" id="SignalP"/>
    </source>
</evidence>
<feature type="domain" description="Enoyl-CoA hydratase/isomerase" evidence="5">
    <location>
        <begin position="34"/>
        <end position="370"/>
    </location>
</feature>
<accession>A0A8J2WY56</accession>
<dbReference type="InterPro" id="IPR045004">
    <property type="entry name" value="ECH_dom"/>
</dbReference>
<dbReference type="PANTHER" id="PTHR43176">
    <property type="entry name" value="3-HYDROXYISOBUTYRYL-COA HYDROLASE-RELATED"/>
    <property type="match status" value="1"/>
</dbReference>
<proteinExistence type="predicted"/>
<dbReference type="Proteomes" id="UP000789595">
    <property type="component" value="Unassembled WGS sequence"/>
</dbReference>
<gene>
    <name evidence="6" type="ORF">PECAL_1P28450</name>
</gene>
<keyword evidence="4" id="KW-0732">Signal</keyword>
<dbReference type="GO" id="GO:0003860">
    <property type="term" value="F:3-hydroxyisobutyryl-CoA hydrolase activity"/>
    <property type="evidence" value="ECO:0007669"/>
    <property type="project" value="UniProtKB-EC"/>
</dbReference>
<dbReference type="InterPro" id="IPR032259">
    <property type="entry name" value="HIBYL-CoA-H"/>
</dbReference>
<dbReference type="OrthoDB" id="1737613at2759"/>
<evidence type="ECO:0000256" key="2">
    <source>
        <dbReference type="ARBA" id="ARBA00011915"/>
    </source>
</evidence>
<dbReference type="SUPFAM" id="SSF52096">
    <property type="entry name" value="ClpP/crotonase"/>
    <property type="match status" value="1"/>
</dbReference>
<dbReference type="InterPro" id="IPR029045">
    <property type="entry name" value="ClpP/crotonase-like_dom_sf"/>
</dbReference>
<keyword evidence="3" id="KW-0378">Hydrolase</keyword>
<dbReference type="CDD" id="cd06558">
    <property type="entry name" value="crotonase-like"/>
    <property type="match status" value="1"/>
</dbReference>
<reference evidence="6" key="1">
    <citation type="submission" date="2021-11" db="EMBL/GenBank/DDBJ databases">
        <authorList>
            <consortium name="Genoscope - CEA"/>
            <person name="William W."/>
        </authorList>
    </citation>
    <scope>NUCLEOTIDE SEQUENCE</scope>
</reference>
<comment type="catalytic activity">
    <reaction evidence="1">
        <text>3-hydroxy-2-methylpropanoyl-CoA + H2O = 3-hydroxy-2-methylpropanoate + CoA + H(+)</text>
        <dbReference type="Rhea" id="RHEA:20888"/>
        <dbReference type="ChEBI" id="CHEBI:11805"/>
        <dbReference type="ChEBI" id="CHEBI:15377"/>
        <dbReference type="ChEBI" id="CHEBI:15378"/>
        <dbReference type="ChEBI" id="CHEBI:57287"/>
        <dbReference type="ChEBI" id="CHEBI:57340"/>
        <dbReference type="EC" id="3.1.2.4"/>
    </reaction>
</comment>
<name>A0A8J2WY56_9STRA</name>
<evidence type="ECO:0000259" key="5">
    <source>
        <dbReference type="Pfam" id="PF16113"/>
    </source>
</evidence>
<comment type="caution">
    <text evidence="6">The sequence shown here is derived from an EMBL/GenBank/DDBJ whole genome shotgun (WGS) entry which is preliminary data.</text>
</comment>
<feature type="signal peptide" evidence="4">
    <location>
        <begin position="1"/>
        <end position="16"/>
    </location>
</feature>
<dbReference type="AlphaFoldDB" id="A0A8J2WY56"/>
<dbReference type="EMBL" id="CAKKNE010000001">
    <property type="protein sequence ID" value="CAH0366356.1"/>
    <property type="molecule type" value="Genomic_DNA"/>
</dbReference>
<feature type="chain" id="PRO_5035281153" description="3-hydroxyisobutyryl-CoA hydrolase" evidence="4">
    <location>
        <begin position="17"/>
        <end position="400"/>
    </location>
</feature>
<dbReference type="GO" id="GO:0006574">
    <property type="term" value="P:L-valine catabolic process"/>
    <property type="evidence" value="ECO:0007669"/>
    <property type="project" value="TreeGrafter"/>
</dbReference>
<dbReference type="EC" id="3.1.2.4" evidence="2"/>